<dbReference type="Pfam" id="PF07677">
    <property type="entry name" value="A2M_recep"/>
    <property type="match status" value="1"/>
</dbReference>
<dbReference type="PROSITE" id="PS50068">
    <property type="entry name" value="LDLRA_2"/>
    <property type="match status" value="1"/>
</dbReference>
<keyword evidence="4" id="KW-0472">Membrane</keyword>
<dbReference type="CTD" id="109732"/>
<dbReference type="GO" id="GO:0004866">
    <property type="term" value="F:endopeptidase inhibitor activity"/>
    <property type="evidence" value="ECO:0007669"/>
    <property type="project" value="InterPro"/>
</dbReference>
<dbReference type="InterPro" id="IPR047565">
    <property type="entry name" value="Alpha-macroglob_thiol-ester_cl"/>
</dbReference>
<dbReference type="CDD" id="cd00112">
    <property type="entry name" value="LDLa"/>
    <property type="match status" value="1"/>
</dbReference>
<dbReference type="CDD" id="cd02891">
    <property type="entry name" value="A2M_like"/>
    <property type="match status" value="1"/>
</dbReference>
<evidence type="ECO:0000256" key="5">
    <source>
        <dbReference type="SAM" id="SignalP"/>
    </source>
</evidence>
<evidence type="ECO:0000256" key="2">
    <source>
        <dbReference type="PROSITE-ProRule" id="PRU00124"/>
    </source>
</evidence>
<dbReference type="Pfam" id="PF01835">
    <property type="entry name" value="MG2"/>
    <property type="match status" value="1"/>
</dbReference>
<dbReference type="Gene3D" id="2.60.40.10">
    <property type="entry name" value="Immunoglobulins"/>
    <property type="match status" value="1"/>
</dbReference>
<keyword evidence="1 2" id="KW-1015">Disulfide bond</keyword>
<dbReference type="InterPro" id="IPR009048">
    <property type="entry name" value="A-macroglobulin_rcpt-bd"/>
</dbReference>
<keyword evidence="5" id="KW-0732">Signal</keyword>
<name>A0A6J1T4U0_FRAOC</name>
<dbReference type="InterPro" id="IPR002172">
    <property type="entry name" value="LDrepeatLR_classA_rpt"/>
</dbReference>
<keyword evidence="9" id="KW-1185">Reference proteome</keyword>
<dbReference type="InterPro" id="IPR008930">
    <property type="entry name" value="Terpenoid_cyclase/PrenylTrfase"/>
</dbReference>
<dbReference type="PANTHER" id="PTHR11412:SF172">
    <property type="entry name" value="LD23292P"/>
    <property type="match status" value="1"/>
</dbReference>
<keyword evidence="4" id="KW-0812">Transmembrane</keyword>
<dbReference type="SMART" id="SM01361">
    <property type="entry name" value="A2M_recep"/>
    <property type="match status" value="1"/>
</dbReference>
<dbReference type="Pfam" id="PF00207">
    <property type="entry name" value="A2M"/>
    <property type="match status" value="1"/>
</dbReference>
<evidence type="ECO:0000256" key="3">
    <source>
        <dbReference type="SAM" id="MobiDB-lite"/>
    </source>
</evidence>
<dbReference type="Pfam" id="PF07703">
    <property type="entry name" value="A2M_BRD"/>
    <property type="match status" value="1"/>
</dbReference>
<organism evidence="9 10">
    <name type="scientific">Frankliniella occidentalis</name>
    <name type="common">Western flower thrips</name>
    <name type="synonym">Euthrips occidentalis</name>
    <dbReference type="NCBI Taxonomy" id="133901"/>
    <lineage>
        <taxon>Eukaryota</taxon>
        <taxon>Metazoa</taxon>
        <taxon>Ecdysozoa</taxon>
        <taxon>Arthropoda</taxon>
        <taxon>Hexapoda</taxon>
        <taxon>Insecta</taxon>
        <taxon>Pterygota</taxon>
        <taxon>Neoptera</taxon>
        <taxon>Paraneoptera</taxon>
        <taxon>Thysanoptera</taxon>
        <taxon>Terebrantia</taxon>
        <taxon>Thripoidea</taxon>
        <taxon>Thripidae</taxon>
        <taxon>Frankliniella</taxon>
    </lineage>
</organism>
<dbReference type="SUPFAM" id="SSF48239">
    <property type="entry name" value="Terpenoid cyclases/Protein prenyltransferases"/>
    <property type="match status" value="1"/>
</dbReference>
<keyword evidence="4" id="KW-1133">Transmembrane helix</keyword>
<evidence type="ECO:0000313" key="10">
    <source>
        <dbReference type="RefSeq" id="XP_026288323.2"/>
    </source>
</evidence>
<feature type="domain" description="Alpha-macroglobulin receptor-binding" evidence="8">
    <location>
        <begin position="1542"/>
        <end position="1633"/>
    </location>
</feature>
<dbReference type="Gene3D" id="1.50.10.20">
    <property type="match status" value="1"/>
</dbReference>
<proteinExistence type="predicted"/>
<dbReference type="SMART" id="SM01360">
    <property type="entry name" value="A2M"/>
    <property type="match status" value="1"/>
</dbReference>
<dbReference type="GO" id="GO:0005615">
    <property type="term" value="C:extracellular space"/>
    <property type="evidence" value="ECO:0007669"/>
    <property type="project" value="InterPro"/>
</dbReference>
<dbReference type="SUPFAM" id="SSF49410">
    <property type="entry name" value="Alpha-macroglobulin receptor domain"/>
    <property type="match status" value="1"/>
</dbReference>
<feature type="disulfide bond" evidence="2">
    <location>
        <begin position="815"/>
        <end position="833"/>
    </location>
</feature>
<evidence type="ECO:0000259" key="6">
    <source>
        <dbReference type="SMART" id="SM01359"/>
    </source>
</evidence>
<dbReference type="InterPro" id="IPR041555">
    <property type="entry name" value="MG3"/>
</dbReference>
<dbReference type="Gene3D" id="2.20.130.20">
    <property type="match status" value="1"/>
</dbReference>
<reference evidence="10" key="1">
    <citation type="submission" date="2025-08" db="UniProtKB">
        <authorList>
            <consortium name="RefSeq"/>
        </authorList>
    </citation>
    <scope>IDENTIFICATION</scope>
    <source>
        <tissue evidence="10">Whole organism</tissue>
    </source>
</reference>
<dbReference type="KEGG" id="foc:113213458"/>
<comment type="caution">
    <text evidence="2">Lacks conserved residue(s) required for the propagation of feature annotation.</text>
</comment>
<dbReference type="SMART" id="SM00192">
    <property type="entry name" value="LDLa"/>
    <property type="match status" value="1"/>
</dbReference>
<feature type="disulfide bond" evidence="2">
    <location>
        <begin position="827"/>
        <end position="842"/>
    </location>
</feature>
<accession>A0A6J1T4U0</accession>
<dbReference type="Gene3D" id="2.60.40.2950">
    <property type="match status" value="1"/>
</dbReference>
<dbReference type="SMART" id="SM01359">
    <property type="entry name" value="A2M_N_2"/>
    <property type="match status" value="1"/>
</dbReference>
<feature type="domain" description="Alpha-2-macroglobulin" evidence="7">
    <location>
        <begin position="868"/>
        <end position="959"/>
    </location>
</feature>
<dbReference type="SUPFAM" id="SSF57424">
    <property type="entry name" value="LDL receptor-like module"/>
    <property type="match status" value="1"/>
</dbReference>
<dbReference type="InterPro" id="IPR011626">
    <property type="entry name" value="Alpha-macroglobulin_TED"/>
</dbReference>
<feature type="domain" description="Alpha-2-macroglobulin bait region" evidence="6">
    <location>
        <begin position="596"/>
        <end position="730"/>
    </location>
</feature>
<dbReference type="InterPro" id="IPR001599">
    <property type="entry name" value="Macroglobln_a2"/>
</dbReference>
<dbReference type="Gene3D" id="4.10.400.10">
    <property type="entry name" value="Low-density Lipoprotein Receptor"/>
    <property type="match status" value="1"/>
</dbReference>
<evidence type="ECO:0000256" key="4">
    <source>
        <dbReference type="SAM" id="Phobius"/>
    </source>
</evidence>
<gene>
    <name evidence="10" type="primary">LOC113213458</name>
</gene>
<feature type="transmembrane region" description="Helical" evidence="4">
    <location>
        <begin position="1667"/>
        <end position="1684"/>
    </location>
</feature>
<protein>
    <submittedName>
        <fullName evidence="10">CD109 antigen</fullName>
    </submittedName>
</protein>
<dbReference type="InterPro" id="IPR036055">
    <property type="entry name" value="LDL_receptor-like_sf"/>
</dbReference>
<feature type="signal peptide" evidence="5">
    <location>
        <begin position="1"/>
        <end position="30"/>
    </location>
</feature>
<evidence type="ECO:0000256" key="1">
    <source>
        <dbReference type="ARBA" id="ARBA00023157"/>
    </source>
</evidence>
<dbReference type="InterPro" id="IPR011625">
    <property type="entry name" value="A2M_N_BRD"/>
</dbReference>
<feature type="region of interest" description="Disordered" evidence="3">
    <location>
        <begin position="40"/>
        <end position="103"/>
    </location>
</feature>
<dbReference type="GeneID" id="113213458"/>
<dbReference type="InterPro" id="IPR050473">
    <property type="entry name" value="A2M/Complement_sys"/>
</dbReference>
<evidence type="ECO:0000259" key="7">
    <source>
        <dbReference type="SMART" id="SM01360"/>
    </source>
</evidence>
<dbReference type="Gene3D" id="2.60.40.1930">
    <property type="match status" value="2"/>
</dbReference>
<dbReference type="Pfam" id="PF17791">
    <property type="entry name" value="MG3"/>
    <property type="match status" value="1"/>
</dbReference>
<dbReference type="OrthoDB" id="6359008at2759"/>
<dbReference type="SMART" id="SM01419">
    <property type="entry name" value="Thiol-ester_cl"/>
    <property type="match status" value="1"/>
</dbReference>
<evidence type="ECO:0000259" key="8">
    <source>
        <dbReference type="SMART" id="SM01361"/>
    </source>
</evidence>
<dbReference type="InterPro" id="IPR002890">
    <property type="entry name" value="MG2"/>
</dbReference>
<dbReference type="Pfam" id="PF07678">
    <property type="entry name" value="TED_complement"/>
    <property type="match status" value="1"/>
</dbReference>
<dbReference type="InterPro" id="IPR036595">
    <property type="entry name" value="A-macroglobulin_rcpt-bd_sf"/>
</dbReference>
<evidence type="ECO:0000313" key="9">
    <source>
        <dbReference type="Proteomes" id="UP000504606"/>
    </source>
</evidence>
<dbReference type="PANTHER" id="PTHR11412">
    <property type="entry name" value="MACROGLOBULIN / COMPLEMENT"/>
    <property type="match status" value="1"/>
</dbReference>
<feature type="chain" id="PRO_5039533480" evidence="5">
    <location>
        <begin position="31"/>
        <end position="1695"/>
    </location>
</feature>
<sequence>MQKRTLPVGVPRCCVSMLLVLAALVSAALAQVPPPPVSPRFDDPFFNGAGPPPPPGALPPQGGGFPPPLPPGAVPGGGLGPGRSPNLPPFDVNGFNPRDNTLGGGNWDGDNWFNNWQGNTIIREATYFVVASKVVRPGQIYTVAVTVLQAPLPITVRASISRNRVELTTDSKDVKEGIPEKLIMRVPPQSVPGNYKLRVEGLYDGVLGGVAFVNETNVVFSQRSMTIFIQTDRPVYMQGQTVSFRAIPINTELRPFDGAIDVYMLDPSRHIMRRWLSRQSNLGTVSLDYTLSDQPVFGEWVVQVIAQGQIEEQKFLVEEYYQTRFEVNVTMPAFFFDNDRFIHGTVMANYTSGAPVSGNLTLVAEIRPRQRPGYGSPPPARQIYIPFDESYPFWYPKETFENRYRGLPHLKFFYGVYHFRYPIAEMLPAALTEEGFEVTVKATVGDRFMDEVIEGHSTSRIYKSRLKVAFMGGTPQVFKPPMPFKAYLVVSYHDGSPLSKVRLFGSDLRITANLDTFNGGTRRLDPRSMPLQPMGDGVWELKIDLKSQLGLEGKNKDFELANIRSLRIQATYLSQGDRAITELLLLSHYSPMHHHIKVSTSTSHARVGEYAIFHVQSNYFMETFNYIVMSKGIILLSGDETMQNSIRTFAVPLSAEMAPATTIVVYQVGRYGDVVADSLTFPVNGISRNNFTVFINNRKARTGERVEVAIYGEPGAYVGLSGIDRAFYSMQAGNELSYGKVIEKMASFDENTNGTYTHGWLSHEGLPDDTVYFPSSTFGIDANRTFEYLGLVVFSDVVVTRRQGFCNASRGFGECLDGACYPFAKKCDGQFDCQDGTDEAGCPVYNRTEIGLFRKYRFSRIQRQYDNVWLWKDINIGPHGRFIFDVDVPHRPAHWMVSAFSMSPTYGFGMLRAPLEYVGVLPFFMNVEMPSKCRQGEQVGVRVTVFNYLTRNLEATVVLGGSYDYKFVHVEMNGIVRSYNPRTSFGEHQFFIFIRAQDSVVVYVPIVPTKLGDIEVTLMASSLIGKDVVTRKLHVEADGLPQYRHQSVLLDLSNRNYVLQYMHVNITETPIIPYEEDRYYIFGSNKATVSLVGDVVGPIFPTMPVNATSLMGLPMDCAEQTIFSFAAHLYTTLYMRYTNQRNRHLEKQSFHYMNVLYQRQMSFMKWDGSFGLFRNDWNQSASSVWLTAYSVRVLQEASFYEWENYIYIDPEVISKAVSWILKHQTWDGAFYEVTWLPDRKVNDSLHWPDDNIARNISLTAHVLITLETVKDLSGGLGSQVALAQSKAISWLERNIKLLDQFGQPYEVAIVAYALMLSKAATAETAFGILARHRRETDGLFYWGKIEVPAPPQKLENQKPFSLPRLPYEYDSGNIETTAYALLVYVARQELMMDRIVKWLNAQRLTDGGWASTQDTAIAMKALIEYTNRQRLRDVTQLSVTIEATALPGQTKILHVNPRNLATFQKIEIPEAWGTVKVQANGAGHAILQMTVQYNVDIVKFQTQPPVRAFDIHTRANFHGRNQSHISYTSCQRWTNLAESTRSGMAVLDVAIPTGYIIQQQKLDWYIRSRQVRNLQRARYTERKVLFYFDYLDTYDTCINFTIERWHPVANMSRYLPVRVYDYYAPERFNETIFDSLPTYLLNICEVCGSSQCPYCPIYNIANALTQPMFWTLVLPFVISILHLLRPNTLYMFNIP</sequence>
<dbReference type="InterPro" id="IPR013783">
    <property type="entry name" value="Ig-like_fold"/>
</dbReference>
<dbReference type="Proteomes" id="UP000504606">
    <property type="component" value="Unplaced"/>
</dbReference>
<dbReference type="RefSeq" id="XP_026288323.2">
    <property type="nucleotide sequence ID" value="XM_026432538.2"/>
</dbReference>
<dbReference type="Gene3D" id="2.60.40.690">
    <property type="entry name" value="Alpha-macroglobulin, receptor-binding domain"/>
    <property type="match status" value="1"/>
</dbReference>